<reference evidence="2 3" key="1">
    <citation type="submission" date="2019-08" db="EMBL/GenBank/DDBJ databases">
        <title>Parahaliea maris sp. nov., isolated from the surface seawater.</title>
        <authorList>
            <person name="Liu Y."/>
        </authorList>
    </citation>
    <scope>NUCLEOTIDE SEQUENCE [LARGE SCALE GENOMIC DNA]</scope>
    <source>
        <strain evidence="2 3">S2-26</strain>
    </source>
</reference>
<accession>A0A5C8ZP85</accession>
<dbReference type="EMBL" id="VRYZ01000007">
    <property type="protein sequence ID" value="TXS90065.1"/>
    <property type="molecule type" value="Genomic_DNA"/>
</dbReference>
<evidence type="ECO:0000313" key="3">
    <source>
        <dbReference type="Proteomes" id="UP000321933"/>
    </source>
</evidence>
<dbReference type="Proteomes" id="UP000321933">
    <property type="component" value="Unassembled WGS sequence"/>
</dbReference>
<protein>
    <recommendedName>
        <fullName evidence="4">Nuclear transport factor 2 family protein</fullName>
    </recommendedName>
</protein>
<sequence length="149" mass="16847">MLSNTATYRPALLMVFVAMLLGACSALSPQPRTLSPEQMAQLEERVRGRWQTIIDRDFEATYDYASPAYRASFPKQLFVKQFSYTVEWQLTGLEIVHYDAGAAVASVAVRVMSKPTKQTLVSAKFGALPSTFREQWLLVDGQWWYSANI</sequence>
<evidence type="ECO:0000313" key="2">
    <source>
        <dbReference type="EMBL" id="TXS90065.1"/>
    </source>
</evidence>
<keyword evidence="3" id="KW-1185">Reference proteome</keyword>
<dbReference type="RefSeq" id="WP_148065328.1">
    <property type="nucleotide sequence ID" value="NZ_VRYZ01000007.1"/>
</dbReference>
<evidence type="ECO:0008006" key="4">
    <source>
        <dbReference type="Google" id="ProtNLM"/>
    </source>
</evidence>
<keyword evidence="1" id="KW-0732">Signal</keyword>
<proteinExistence type="predicted"/>
<feature type="chain" id="PRO_5022970268" description="Nuclear transport factor 2 family protein" evidence="1">
    <location>
        <begin position="29"/>
        <end position="149"/>
    </location>
</feature>
<dbReference type="OrthoDB" id="5738094at2"/>
<name>A0A5C8ZP85_9GAMM</name>
<evidence type="ECO:0000256" key="1">
    <source>
        <dbReference type="SAM" id="SignalP"/>
    </source>
</evidence>
<gene>
    <name evidence="2" type="ORF">FVW59_15805</name>
</gene>
<feature type="signal peptide" evidence="1">
    <location>
        <begin position="1"/>
        <end position="28"/>
    </location>
</feature>
<dbReference type="AlphaFoldDB" id="A0A5C8ZP85"/>
<organism evidence="2 3">
    <name type="scientific">Parahaliea aestuarii</name>
    <dbReference type="NCBI Taxonomy" id="1852021"/>
    <lineage>
        <taxon>Bacteria</taxon>
        <taxon>Pseudomonadati</taxon>
        <taxon>Pseudomonadota</taxon>
        <taxon>Gammaproteobacteria</taxon>
        <taxon>Cellvibrionales</taxon>
        <taxon>Halieaceae</taxon>
        <taxon>Parahaliea</taxon>
    </lineage>
</organism>
<comment type="caution">
    <text evidence="2">The sequence shown here is derived from an EMBL/GenBank/DDBJ whole genome shotgun (WGS) entry which is preliminary data.</text>
</comment>